<comment type="caution">
    <text evidence="2">The sequence shown here is derived from an EMBL/GenBank/DDBJ whole genome shotgun (WGS) entry which is preliminary data.</text>
</comment>
<evidence type="ECO:0000313" key="4">
    <source>
        <dbReference type="Proteomes" id="UP000321393"/>
    </source>
</evidence>
<evidence type="ECO:0000313" key="5">
    <source>
        <dbReference type="Proteomes" id="UP000321947"/>
    </source>
</evidence>
<dbReference type="Proteomes" id="UP000321393">
    <property type="component" value="Unassembled WGS sequence"/>
</dbReference>
<organism evidence="2 4">
    <name type="scientific">Cucumis melo var. makuwa</name>
    <name type="common">Oriental melon</name>
    <dbReference type="NCBI Taxonomy" id="1194695"/>
    <lineage>
        <taxon>Eukaryota</taxon>
        <taxon>Viridiplantae</taxon>
        <taxon>Streptophyta</taxon>
        <taxon>Embryophyta</taxon>
        <taxon>Tracheophyta</taxon>
        <taxon>Spermatophyta</taxon>
        <taxon>Magnoliopsida</taxon>
        <taxon>eudicotyledons</taxon>
        <taxon>Gunneridae</taxon>
        <taxon>Pentapetalae</taxon>
        <taxon>rosids</taxon>
        <taxon>fabids</taxon>
        <taxon>Cucurbitales</taxon>
        <taxon>Cucurbitaceae</taxon>
        <taxon>Benincaseae</taxon>
        <taxon>Cucumis</taxon>
    </lineage>
</organism>
<gene>
    <name evidence="3" type="ORF">E5676_scaffold14G00020</name>
    <name evidence="2" type="ORF">E6C27_scaffold38G00370</name>
</gene>
<dbReference type="EMBL" id="SSTD01003480">
    <property type="protein sequence ID" value="TYK26240.1"/>
    <property type="molecule type" value="Genomic_DNA"/>
</dbReference>
<feature type="compositionally biased region" description="Polar residues" evidence="1">
    <location>
        <begin position="1"/>
        <end position="13"/>
    </location>
</feature>
<name>A0A5A7VI17_CUCMM</name>
<accession>A0A5A7VI17</accession>
<evidence type="ECO:0000256" key="1">
    <source>
        <dbReference type="SAM" id="MobiDB-lite"/>
    </source>
</evidence>
<feature type="compositionally biased region" description="Polar residues" evidence="1">
    <location>
        <begin position="158"/>
        <end position="173"/>
    </location>
</feature>
<feature type="region of interest" description="Disordered" evidence="1">
    <location>
        <begin position="156"/>
        <end position="176"/>
    </location>
</feature>
<proteinExistence type="predicted"/>
<reference evidence="4 5" key="1">
    <citation type="submission" date="2019-08" db="EMBL/GenBank/DDBJ databases">
        <title>Draft genome sequences of two oriental melons (Cucumis melo L. var makuwa).</title>
        <authorList>
            <person name="Kwon S.-Y."/>
        </authorList>
    </citation>
    <scope>NUCLEOTIDE SEQUENCE [LARGE SCALE GENOMIC DNA]</scope>
    <source>
        <strain evidence="5">cv. Chang Bougi</strain>
        <strain evidence="4">cv. SW 3</strain>
        <tissue evidence="2">Leaf</tissue>
    </source>
</reference>
<dbReference type="EMBL" id="SSTE01000699">
    <property type="protein sequence ID" value="KAA0067004.1"/>
    <property type="molecule type" value="Genomic_DNA"/>
</dbReference>
<evidence type="ECO:0000313" key="3">
    <source>
        <dbReference type="EMBL" id="TYK26240.1"/>
    </source>
</evidence>
<protein>
    <recommendedName>
        <fullName evidence="6">Envelope-like protein</fullName>
    </recommendedName>
</protein>
<evidence type="ECO:0008006" key="6">
    <source>
        <dbReference type="Google" id="ProtNLM"/>
    </source>
</evidence>
<dbReference type="Proteomes" id="UP000321947">
    <property type="component" value="Unassembled WGS sequence"/>
</dbReference>
<evidence type="ECO:0000313" key="2">
    <source>
        <dbReference type="EMBL" id="KAA0067004.1"/>
    </source>
</evidence>
<dbReference type="AlphaFoldDB" id="A0A5A7VI17"/>
<feature type="region of interest" description="Disordered" evidence="1">
    <location>
        <begin position="1"/>
        <end position="27"/>
    </location>
</feature>
<dbReference type="OrthoDB" id="1432967at2759"/>
<sequence>MVNTRKGNYQARSSKAIGETPTSQTNMHGVRMRGRHFKSTPTRRVYRLPSEKSQVNISESSPLSVHDENIADSAAEGIETAPSVSETHISEMDSDEHDDVPLARLLRKGLLFNVEPLELLLLSLQFILMKAHPLMKFLFQRLNPADVDAHVEPIDTCAPNNVEPQPETQQSLGESRPKGKKYLQIFYLFPLMDFRFILKRVYKDGNTLYNSGLQMREILSSWPVNEIPVVSLSVKYAILHKIDIANWFPFSHASSVSFVLGTFLYQICNDEIVNADMFIYNQLLRHMGTFGVKIPIPLLLFFSSLLIHLNVEILTLVDALGLYSKTLSLSYRFFQESHVPDIEHDMRPSRNHCMFDTNDVDENAEGLFVHRDLAFKIINSLTAEYRALSTSINLLSDKRLEVDLLVRHLKTLIPSSSTGAPDQE</sequence>